<evidence type="ECO:0000313" key="2">
    <source>
        <dbReference type="EMBL" id="ADE77900.1"/>
    </source>
</evidence>
<dbReference type="PANTHER" id="PTHR12689:SF4">
    <property type="entry name" value="PROTEIN AAR2 HOMOLOG"/>
    <property type="match status" value="1"/>
</dbReference>
<name>D5AED1_PICSI</name>
<dbReference type="PANTHER" id="PTHR12689">
    <property type="entry name" value="A1 CISTRON SPLICING FACTOR AAR2-RELATED"/>
    <property type="match status" value="1"/>
</dbReference>
<organism evidence="2">
    <name type="scientific">Picea sitchensis</name>
    <name type="common">Sitka spruce</name>
    <name type="synonym">Pinus sitchensis</name>
    <dbReference type="NCBI Taxonomy" id="3332"/>
    <lineage>
        <taxon>Eukaryota</taxon>
        <taxon>Viridiplantae</taxon>
        <taxon>Streptophyta</taxon>
        <taxon>Embryophyta</taxon>
        <taxon>Tracheophyta</taxon>
        <taxon>Spermatophyta</taxon>
        <taxon>Pinopsida</taxon>
        <taxon>Pinidae</taxon>
        <taxon>Conifers I</taxon>
        <taxon>Pinales</taxon>
        <taxon>Pinaceae</taxon>
        <taxon>Picea</taxon>
    </lineage>
</organism>
<dbReference type="InterPro" id="IPR007946">
    <property type="entry name" value="AAR2"/>
</dbReference>
<dbReference type="AlphaFoldDB" id="D5AED1"/>
<feature type="domain" description="AAR2 C-terminal" evidence="1">
    <location>
        <begin position="1"/>
        <end position="114"/>
    </location>
</feature>
<evidence type="ECO:0000259" key="1">
    <source>
        <dbReference type="Pfam" id="PF05282"/>
    </source>
</evidence>
<protein>
    <recommendedName>
        <fullName evidence="1">AAR2 C-terminal domain-containing protein</fullName>
    </recommendedName>
</protein>
<sequence length="147" mass="16845">MGQSLEAFGQWKAIVCLLLSCEEAPLQTRTQFFIKFLDVVNLQLKQGFGTKSNSRAQGTFPFLDDSWFSKDNFLQLLFQDFFSMIREAQPVDGELLYQAKRLKNVLEVNLGWCFGKEGGDKHAENDEFAPVVVTEEELMHVEQDTQI</sequence>
<dbReference type="EMBL" id="BT124664">
    <property type="protein sequence ID" value="ADE77900.1"/>
    <property type="molecule type" value="mRNA"/>
</dbReference>
<reference evidence="2" key="1">
    <citation type="submission" date="2010-04" db="EMBL/GenBank/DDBJ databases">
        <authorList>
            <person name="Reid K.E."/>
            <person name="Liao N."/>
            <person name="Chan S."/>
            <person name="Docking R."/>
            <person name="Taylor G."/>
            <person name="Moore R."/>
            <person name="Mayo M."/>
            <person name="Munro S."/>
            <person name="King J."/>
            <person name="Yanchuk A."/>
            <person name="Holt R."/>
            <person name="Jones S."/>
            <person name="Marra M."/>
            <person name="Ritland C.E."/>
            <person name="Ritland K."/>
            <person name="Bohlmann J."/>
        </authorList>
    </citation>
    <scope>NUCLEOTIDE SEQUENCE</scope>
    <source>
        <tissue evidence="2">Bud</tissue>
    </source>
</reference>
<dbReference type="InterPro" id="IPR038514">
    <property type="entry name" value="AAR2_C_sf"/>
</dbReference>
<dbReference type="Gene3D" id="1.25.40.550">
    <property type="entry name" value="Aar2, C-terminal domain-like"/>
    <property type="match status" value="1"/>
</dbReference>
<proteinExistence type="evidence at transcript level"/>
<dbReference type="Pfam" id="PF05282">
    <property type="entry name" value="AAR2"/>
    <property type="match status" value="1"/>
</dbReference>
<dbReference type="InterPro" id="IPR033648">
    <property type="entry name" value="AAR2_C"/>
</dbReference>
<accession>D5AED1</accession>
<dbReference type="GO" id="GO:0000244">
    <property type="term" value="P:spliceosomal tri-snRNP complex assembly"/>
    <property type="evidence" value="ECO:0007669"/>
    <property type="project" value="TreeGrafter"/>
</dbReference>